<dbReference type="PROSITE" id="PS00073">
    <property type="entry name" value="ACYL_COA_DH_2"/>
    <property type="match status" value="1"/>
</dbReference>
<evidence type="ECO:0000259" key="7">
    <source>
        <dbReference type="Pfam" id="PF02770"/>
    </source>
</evidence>
<dbReference type="Pfam" id="PF00441">
    <property type="entry name" value="Acyl-CoA_dh_1"/>
    <property type="match status" value="1"/>
</dbReference>
<proteinExistence type="inferred from homology"/>
<dbReference type="PANTHER" id="PTHR43884">
    <property type="entry name" value="ACYL-COA DEHYDROGENASE"/>
    <property type="match status" value="1"/>
</dbReference>
<dbReference type="SUPFAM" id="SSF56645">
    <property type="entry name" value="Acyl-CoA dehydrogenase NM domain-like"/>
    <property type="match status" value="1"/>
</dbReference>
<evidence type="ECO:0000259" key="8">
    <source>
        <dbReference type="Pfam" id="PF02771"/>
    </source>
</evidence>
<evidence type="ECO:0000256" key="1">
    <source>
        <dbReference type="ARBA" id="ARBA00001974"/>
    </source>
</evidence>
<protein>
    <submittedName>
        <fullName evidence="9">Acyl-CoA/acyl-ACP dehydrogenase</fullName>
    </submittedName>
</protein>
<keyword evidence="3 5" id="KW-0285">Flavoprotein</keyword>
<dbReference type="Proteomes" id="UP001163739">
    <property type="component" value="Chromosome"/>
</dbReference>
<evidence type="ECO:0000313" key="10">
    <source>
        <dbReference type="Proteomes" id="UP001163739"/>
    </source>
</evidence>
<dbReference type="InterPro" id="IPR006089">
    <property type="entry name" value="Acyl-CoA_DH_CS"/>
</dbReference>
<dbReference type="Gene3D" id="1.10.540.10">
    <property type="entry name" value="Acyl-CoA dehydrogenase/oxidase, N-terminal domain"/>
    <property type="match status" value="1"/>
</dbReference>
<dbReference type="PANTHER" id="PTHR43884:SF12">
    <property type="entry name" value="ISOVALERYL-COA DEHYDROGENASE, MITOCHONDRIAL-RELATED"/>
    <property type="match status" value="1"/>
</dbReference>
<dbReference type="InterPro" id="IPR009100">
    <property type="entry name" value="AcylCoA_DH/oxidase_NM_dom_sf"/>
</dbReference>
<feature type="domain" description="Acyl-CoA dehydrogenase/oxidase C-terminal" evidence="6">
    <location>
        <begin position="309"/>
        <end position="436"/>
    </location>
</feature>
<keyword evidence="5" id="KW-0560">Oxidoreductase</keyword>
<name>A0ABY6N5K6_9ALTE</name>
<feature type="domain" description="Acyl-CoA oxidase/dehydrogenase middle" evidence="7">
    <location>
        <begin position="203"/>
        <end position="292"/>
    </location>
</feature>
<dbReference type="InterPro" id="IPR036250">
    <property type="entry name" value="AcylCo_DH-like_C"/>
</dbReference>
<dbReference type="InterPro" id="IPR006091">
    <property type="entry name" value="Acyl-CoA_Oxase/DH_mid-dom"/>
</dbReference>
<reference evidence="9" key="1">
    <citation type="submission" date="2022-06" db="EMBL/GenBank/DDBJ databases">
        <title>Alkalimarinus sp. nov., isolated from gut of a Alitta virens.</title>
        <authorList>
            <person name="Yang A.I."/>
            <person name="Shin N.-R."/>
        </authorList>
    </citation>
    <scope>NUCLEOTIDE SEQUENCE</scope>
    <source>
        <strain evidence="9">A2M4</strain>
    </source>
</reference>
<dbReference type="InterPro" id="IPR037069">
    <property type="entry name" value="AcylCoA_DH/ox_N_sf"/>
</dbReference>
<dbReference type="Pfam" id="PF02770">
    <property type="entry name" value="Acyl-CoA_dh_M"/>
    <property type="match status" value="1"/>
</dbReference>
<evidence type="ECO:0000313" key="9">
    <source>
        <dbReference type="EMBL" id="UZE97407.1"/>
    </source>
</evidence>
<evidence type="ECO:0000256" key="4">
    <source>
        <dbReference type="ARBA" id="ARBA00022827"/>
    </source>
</evidence>
<dbReference type="Gene3D" id="2.40.110.10">
    <property type="entry name" value="Butyryl-CoA Dehydrogenase, subunit A, domain 2"/>
    <property type="match status" value="1"/>
</dbReference>
<dbReference type="RefSeq" id="WP_265048881.1">
    <property type="nucleotide sequence ID" value="NZ_CP100390.1"/>
</dbReference>
<dbReference type="SUPFAM" id="SSF47203">
    <property type="entry name" value="Acyl-CoA dehydrogenase C-terminal domain-like"/>
    <property type="match status" value="1"/>
</dbReference>
<sequence length="439" mass="47722">MAKDTIGLALSAVNKFAGSSLVKKLKLQRPAEKIAYISTRTGFQVVSSTNARVQQAKDFFNASTTTKNKPTAALFDPSLTEDQRLIKDSLDRFASDVLSVAAYDADDNGGTTEELFQQANELGVLTYSVSEQYGGYSDTQSPVTNLLIAESLAQGDMGIATALLSTTSVANILTRWGTDEQQANWLAPLTQSLEQSQPLFATIAINEPYPLFNPNSLNTTVTPKDEGYKLNGKKSGVAIGDRADFFLVAAASPNGDQNLYIVNSALKGISVERSPAMGLKAAELCTINFDNVQLPADARLGDEYFCYQTFLDLSNLARCALAIGCGQAIQDYVVKYCNERVAFGEPISHRQSVAFMIANIGIELEGMRLLTYRAASLAEQGLPFHKEAYLAKVFCSDKAMEIGTNGVQLLGGHGFIKEHPVERWYRDMRSIAILYGLHA</sequence>
<organism evidence="9 10">
    <name type="scientific">Alkalimarinus alittae</name>
    <dbReference type="NCBI Taxonomy" id="2961619"/>
    <lineage>
        <taxon>Bacteria</taxon>
        <taxon>Pseudomonadati</taxon>
        <taxon>Pseudomonadota</taxon>
        <taxon>Gammaproteobacteria</taxon>
        <taxon>Alteromonadales</taxon>
        <taxon>Alteromonadaceae</taxon>
        <taxon>Alkalimarinus</taxon>
    </lineage>
</organism>
<evidence type="ECO:0000259" key="6">
    <source>
        <dbReference type="Pfam" id="PF00441"/>
    </source>
</evidence>
<evidence type="ECO:0000256" key="5">
    <source>
        <dbReference type="RuleBase" id="RU362125"/>
    </source>
</evidence>
<keyword evidence="10" id="KW-1185">Reference proteome</keyword>
<dbReference type="EMBL" id="CP100390">
    <property type="protein sequence ID" value="UZE97407.1"/>
    <property type="molecule type" value="Genomic_DNA"/>
</dbReference>
<comment type="similarity">
    <text evidence="2 5">Belongs to the acyl-CoA dehydrogenase family.</text>
</comment>
<keyword evidence="4 5" id="KW-0274">FAD</keyword>
<comment type="cofactor">
    <cofactor evidence="1 5">
        <name>FAD</name>
        <dbReference type="ChEBI" id="CHEBI:57692"/>
    </cofactor>
</comment>
<accession>A0ABY6N5K6</accession>
<dbReference type="InterPro" id="IPR046373">
    <property type="entry name" value="Acyl-CoA_Oxase/DH_mid-dom_sf"/>
</dbReference>
<evidence type="ECO:0000256" key="2">
    <source>
        <dbReference type="ARBA" id="ARBA00009347"/>
    </source>
</evidence>
<dbReference type="InterPro" id="IPR009075">
    <property type="entry name" value="AcylCo_DH/oxidase_C"/>
</dbReference>
<dbReference type="InterPro" id="IPR013786">
    <property type="entry name" value="AcylCoA_DH/ox_N"/>
</dbReference>
<evidence type="ECO:0000256" key="3">
    <source>
        <dbReference type="ARBA" id="ARBA00022630"/>
    </source>
</evidence>
<feature type="domain" description="Acyl-CoA dehydrogenase/oxidase N-terminal" evidence="8">
    <location>
        <begin position="80"/>
        <end position="190"/>
    </location>
</feature>
<dbReference type="Gene3D" id="1.20.140.10">
    <property type="entry name" value="Butyryl-CoA Dehydrogenase, subunit A, domain 3"/>
    <property type="match status" value="1"/>
</dbReference>
<gene>
    <name evidence="9" type="ORF">NKI27_06565</name>
</gene>
<dbReference type="Pfam" id="PF02771">
    <property type="entry name" value="Acyl-CoA_dh_N"/>
    <property type="match status" value="1"/>
</dbReference>